<dbReference type="GO" id="GO:0006508">
    <property type="term" value="P:proteolysis"/>
    <property type="evidence" value="ECO:0007669"/>
    <property type="project" value="UniProtKB-KW"/>
</dbReference>
<keyword evidence="10" id="KW-1185">Reference proteome</keyword>
<evidence type="ECO:0000313" key="9">
    <source>
        <dbReference type="EMBL" id="KAF4657962.1"/>
    </source>
</evidence>
<gene>
    <name evidence="9" type="primary">SUB2_21</name>
    <name evidence="9" type="ORF">FOL47_008223</name>
</gene>
<comment type="similarity">
    <text evidence="1 7">Belongs to the peptidase S8 family.</text>
</comment>
<accession>A0A7J6LFD4</accession>
<comment type="catalytic activity">
    <reaction evidence="5">
        <text>Hydrolysis of proteins with broad specificity for peptide bonds, and a preference for a large uncharged residue in P1. Hydrolyzes peptide amides.</text>
        <dbReference type="EC" id="3.4.21.62"/>
    </reaction>
</comment>
<comment type="caution">
    <text evidence="9">The sequence shown here is derived from an EMBL/GenBank/DDBJ whole genome shotgun (WGS) entry which is preliminary data.</text>
</comment>
<dbReference type="PANTHER" id="PTHR43806:SF11">
    <property type="entry name" value="CEREVISIN-RELATED"/>
    <property type="match status" value="1"/>
</dbReference>
<evidence type="ECO:0000256" key="2">
    <source>
        <dbReference type="ARBA" id="ARBA00022670"/>
    </source>
</evidence>
<dbReference type="InterPro" id="IPR050131">
    <property type="entry name" value="Peptidase_S8_subtilisin-like"/>
</dbReference>
<dbReference type="InterPro" id="IPR000209">
    <property type="entry name" value="Peptidase_S8/S53_dom"/>
</dbReference>
<dbReference type="EC" id="3.4.21.62" evidence="6"/>
<organism evidence="9 10">
    <name type="scientific">Perkinsus chesapeaki</name>
    <name type="common">Clam parasite</name>
    <name type="synonym">Perkinsus andrewsi</name>
    <dbReference type="NCBI Taxonomy" id="330153"/>
    <lineage>
        <taxon>Eukaryota</taxon>
        <taxon>Sar</taxon>
        <taxon>Alveolata</taxon>
        <taxon>Perkinsozoa</taxon>
        <taxon>Perkinsea</taxon>
        <taxon>Perkinsida</taxon>
        <taxon>Perkinsidae</taxon>
        <taxon>Perkinsus</taxon>
    </lineage>
</organism>
<dbReference type="EMBL" id="JAAPAO010000515">
    <property type="protein sequence ID" value="KAF4657962.1"/>
    <property type="molecule type" value="Genomic_DNA"/>
</dbReference>
<evidence type="ECO:0000256" key="1">
    <source>
        <dbReference type="ARBA" id="ARBA00011073"/>
    </source>
</evidence>
<dbReference type="Gene3D" id="3.40.50.200">
    <property type="entry name" value="Peptidase S8/S53 domain"/>
    <property type="match status" value="1"/>
</dbReference>
<keyword evidence="3" id="KW-0378">Hydrolase</keyword>
<evidence type="ECO:0000256" key="3">
    <source>
        <dbReference type="ARBA" id="ARBA00022801"/>
    </source>
</evidence>
<dbReference type="GO" id="GO:0004252">
    <property type="term" value="F:serine-type endopeptidase activity"/>
    <property type="evidence" value="ECO:0007669"/>
    <property type="project" value="UniProtKB-EC"/>
</dbReference>
<evidence type="ECO:0000256" key="4">
    <source>
        <dbReference type="ARBA" id="ARBA00022825"/>
    </source>
</evidence>
<proteinExistence type="inferred from homology"/>
<dbReference type="PROSITE" id="PS51892">
    <property type="entry name" value="SUBTILASE"/>
    <property type="match status" value="1"/>
</dbReference>
<dbReference type="InterPro" id="IPR036852">
    <property type="entry name" value="Peptidase_S8/S53_dom_sf"/>
</dbReference>
<keyword evidence="4" id="KW-0720">Serine protease</keyword>
<dbReference type="SUPFAM" id="SSF52743">
    <property type="entry name" value="Subtilisin-like"/>
    <property type="match status" value="1"/>
</dbReference>
<sequence length="621" mass="67334">MDGLPQEARQAPLELRQARITSPGGDGNRSRLQANIFVRKMLFTSFCTIIALASARKSLSGRVLVLIEQKGGVVSQSTTIGVSKVPAMARENGFVVPKALQEIEAYLENSAQVESIPNLGIEIVSSAPVSSDICEYLMEAKKHIGDFEVHCHEELTLHIDETTVGRSLAADLNVTDPFAPQQKAFEQMNMRRFWELTDGLAAPVSVAIFDNGVDYYSYDIRNRFVIRKKGYNTINSSLSSLPDGGSGFGTRAASIIAAERNNSYGMAGVSDNARLFSMKVLTNDSTRYNTEAHILEGFAVAVQYKIDVIYLRSAWLPTTSSSRALYQKAVEAFAASGGIIVVSAGDNGVVSPWYPCRIEHPQLLCVAALDDKNPAQLWRSSNYGPPVAVAAPGVMLSYNFTSDSFDTTRGTYVSAAFTAGVAATLRGLGISSANITDIIRLTAEPLDDEDYDKVTDGAIDPVTAAEAAILTAGPIAEAELLTFGERFRAAARRGPRAFQEVARAFARCRMRIAKYKELTQFKGSNGEVLYYATVTGVKYVRICEVCLQPSALDRNATSGASLWASVSSGFNKNLDNGGPVEFRELEGMLPFKFERSDAGEHQDCRLAGQICGLLIAVGYKY</sequence>
<protein>
    <recommendedName>
        <fullName evidence="6">subtilisin</fullName>
        <ecNumber evidence="6">3.4.21.62</ecNumber>
    </recommendedName>
</protein>
<evidence type="ECO:0000256" key="5">
    <source>
        <dbReference type="ARBA" id="ARBA00023529"/>
    </source>
</evidence>
<feature type="domain" description="Peptidase S8/S53" evidence="8">
    <location>
        <begin position="204"/>
        <end position="443"/>
    </location>
</feature>
<keyword evidence="2" id="KW-0645">Protease</keyword>
<dbReference type="PRINTS" id="PR00723">
    <property type="entry name" value="SUBTILISIN"/>
</dbReference>
<dbReference type="PANTHER" id="PTHR43806">
    <property type="entry name" value="PEPTIDASE S8"/>
    <property type="match status" value="1"/>
</dbReference>
<dbReference type="InterPro" id="IPR015500">
    <property type="entry name" value="Peptidase_S8_subtilisin-rel"/>
</dbReference>
<dbReference type="OrthoDB" id="206201at2759"/>
<name>A0A7J6LFD4_PERCH</name>
<reference evidence="9 10" key="1">
    <citation type="submission" date="2020-04" db="EMBL/GenBank/DDBJ databases">
        <title>Perkinsus chesapeaki whole genome sequence.</title>
        <authorList>
            <person name="Bogema D.R."/>
        </authorList>
    </citation>
    <scope>NUCLEOTIDE SEQUENCE [LARGE SCALE GENOMIC DNA]</scope>
    <source>
        <strain evidence="9">ATCC PRA-425</strain>
    </source>
</reference>
<evidence type="ECO:0000259" key="8">
    <source>
        <dbReference type="Pfam" id="PF00082"/>
    </source>
</evidence>
<evidence type="ECO:0000313" key="10">
    <source>
        <dbReference type="Proteomes" id="UP000591131"/>
    </source>
</evidence>
<comment type="caution">
    <text evidence="7">Lacks conserved residue(s) required for the propagation of feature annotation.</text>
</comment>
<dbReference type="Pfam" id="PF00082">
    <property type="entry name" value="Peptidase_S8"/>
    <property type="match status" value="1"/>
</dbReference>
<evidence type="ECO:0000256" key="6">
    <source>
        <dbReference type="ARBA" id="ARBA00023619"/>
    </source>
</evidence>
<dbReference type="AlphaFoldDB" id="A0A7J6LFD4"/>
<dbReference type="Proteomes" id="UP000591131">
    <property type="component" value="Unassembled WGS sequence"/>
</dbReference>
<evidence type="ECO:0000256" key="7">
    <source>
        <dbReference type="PROSITE-ProRule" id="PRU01240"/>
    </source>
</evidence>